<gene>
    <name evidence="3" type="ORF">Ade02nite_61520</name>
</gene>
<name>A0ABQ3YBV9_9ACTN</name>
<reference evidence="3 4" key="1">
    <citation type="submission" date="2021-01" db="EMBL/GenBank/DDBJ databases">
        <title>Whole genome shotgun sequence of Actinoplanes deccanensis NBRC 13994.</title>
        <authorList>
            <person name="Komaki H."/>
            <person name="Tamura T."/>
        </authorList>
    </citation>
    <scope>NUCLEOTIDE SEQUENCE [LARGE SCALE GENOMIC DNA]</scope>
    <source>
        <strain evidence="3 4">NBRC 13994</strain>
    </source>
</reference>
<organism evidence="3 4">
    <name type="scientific">Paractinoplanes deccanensis</name>
    <dbReference type="NCBI Taxonomy" id="113561"/>
    <lineage>
        <taxon>Bacteria</taxon>
        <taxon>Bacillati</taxon>
        <taxon>Actinomycetota</taxon>
        <taxon>Actinomycetes</taxon>
        <taxon>Micromonosporales</taxon>
        <taxon>Micromonosporaceae</taxon>
        <taxon>Paractinoplanes</taxon>
    </lineage>
</organism>
<feature type="transmembrane region" description="Helical" evidence="2">
    <location>
        <begin position="227"/>
        <end position="254"/>
    </location>
</feature>
<evidence type="ECO:0000313" key="3">
    <source>
        <dbReference type="EMBL" id="GID77511.1"/>
    </source>
</evidence>
<feature type="region of interest" description="Disordered" evidence="1">
    <location>
        <begin position="1"/>
        <end position="168"/>
    </location>
</feature>
<keyword evidence="2" id="KW-1133">Transmembrane helix</keyword>
<comment type="caution">
    <text evidence="3">The sequence shown here is derived from an EMBL/GenBank/DDBJ whole genome shotgun (WGS) entry which is preliminary data.</text>
</comment>
<feature type="transmembrane region" description="Helical" evidence="2">
    <location>
        <begin position="191"/>
        <end position="211"/>
    </location>
</feature>
<keyword evidence="2" id="KW-0472">Membrane</keyword>
<dbReference type="EMBL" id="BOMI01000121">
    <property type="protein sequence ID" value="GID77511.1"/>
    <property type="molecule type" value="Genomic_DNA"/>
</dbReference>
<dbReference type="Proteomes" id="UP000609879">
    <property type="component" value="Unassembled WGS sequence"/>
</dbReference>
<keyword evidence="4" id="KW-1185">Reference proteome</keyword>
<keyword evidence="2" id="KW-0812">Transmembrane</keyword>
<evidence type="ECO:0008006" key="5">
    <source>
        <dbReference type="Google" id="ProtNLM"/>
    </source>
</evidence>
<protein>
    <recommendedName>
        <fullName evidence="5">DUF4190 domain-containing protein</fullName>
    </recommendedName>
</protein>
<accession>A0ABQ3YBV9</accession>
<proteinExistence type="predicted"/>
<evidence type="ECO:0000256" key="1">
    <source>
        <dbReference type="SAM" id="MobiDB-lite"/>
    </source>
</evidence>
<evidence type="ECO:0000256" key="2">
    <source>
        <dbReference type="SAM" id="Phobius"/>
    </source>
</evidence>
<feature type="compositionally biased region" description="Gly residues" evidence="1">
    <location>
        <begin position="73"/>
        <end position="82"/>
    </location>
</feature>
<evidence type="ECO:0000313" key="4">
    <source>
        <dbReference type="Proteomes" id="UP000609879"/>
    </source>
</evidence>
<sequence length="332" mass="33653">MTAEPPTGNAWGQPMPYDQAPSGLPTYGYVPPEAAHGPTPASVHPSAPDYGYAQPSTPGQGYAPPYVPEPGYGQPGLSGVGSGQSSVPEPGYGPPGVPGAEFGQSGVSGHGYAQSGPPGHGYAQTALPQPAYASPVYPGQPSQSYSRPGEWAGAPQPGEWAGHRQPGEWAGYKDSPPYSYRSVMSAGEAPGVGWVIAGTALIGVLGAFIAASQAKKAAAVGVSGRKYWIAFGVTLGVGWILGIVLTGVLLVIAARGPQVTPESLEKSIVAQAEVTNEDGDLVTATDANCVAVAVDSRGAGTYQCVVRFEDGARASYEITANAEGGWISSAGK</sequence>